<dbReference type="Gene3D" id="3.30.2390.10">
    <property type="entry name" value="TTHA1013-like"/>
    <property type="match status" value="1"/>
</dbReference>
<dbReference type="InterPro" id="IPR035069">
    <property type="entry name" value="TTHA1013/TTHA0281-like"/>
</dbReference>
<dbReference type="AlphaFoldDB" id="A0A2D0IKE0"/>
<dbReference type="Proteomes" id="UP000225605">
    <property type="component" value="Unassembled WGS sequence"/>
</dbReference>
<keyword evidence="5" id="KW-1185">Reference proteome</keyword>
<dbReference type="InterPro" id="IPR015066">
    <property type="entry name" value="DUF1902"/>
</dbReference>
<evidence type="ECO:0000313" key="4">
    <source>
        <dbReference type="Proteomes" id="UP000225605"/>
    </source>
</evidence>
<dbReference type="RefSeq" id="WP_099133971.1">
    <property type="nucleotide sequence ID" value="NZ_CAWNOJ010000046.1"/>
</dbReference>
<evidence type="ECO:0000313" key="2">
    <source>
        <dbReference type="EMBL" id="PHM22242.1"/>
    </source>
</evidence>
<evidence type="ECO:0000313" key="3">
    <source>
        <dbReference type="EMBL" id="RKE90586.1"/>
    </source>
</evidence>
<gene>
    <name evidence="3" type="ORF">BDE27_2464</name>
    <name evidence="2" type="ORF">Xehl_03846</name>
</gene>
<proteinExistence type="predicted"/>
<evidence type="ECO:0000259" key="1">
    <source>
        <dbReference type="Pfam" id="PF08972"/>
    </source>
</evidence>
<dbReference type="EMBL" id="RAQI01000003">
    <property type="protein sequence ID" value="RKE90586.1"/>
    <property type="molecule type" value="Genomic_DNA"/>
</dbReference>
<reference evidence="3 5" key="2">
    <citation type="submission" date="2018-09" db="EMBL/GenBank/DDBJ databases">
        <title>Genomic Encyclopedia of Archaeal and Bacterial Type Strains, Phase II (KMG-II): from individual species to whole genera.</title>
        <authorList>
            <person name="Goeker M."/>
        </authorList>
    </citation>
    <scope>NUCLEOTIDE SEQUENCE [LARGE SCALE GENOMIC DNA]</scope>
    <source>
        <strain evidence="3 5">DSM 16337</strain>
    </source>
</reference>
<feature type="domain" description="DUF1902" evidence="1">
    <location>
        <begin position="18"/>
        <end position="77"/>
    </location>
</feature>
<protein>
    <submittedName>
        <fullName evidence="3">Uncharacterized protein DUF1902</fullName>
    </submittedName>
</protein>
<dbReference type="Pfam" id="PF08972">
    <property type="entry name" value="DUF1902"/>
    <property type="match status" value="1"/>
</dbReference>
<organism evidence="2 4">
    <name type="scientific">Xenorhabdus ehlersii</name>
    <dbReference type="NCBI Taxonomy" id="290111"/>
    <lineage>
        <taxon>Bacteria</taxon>
        <taxon>Pseudomonadati</taxon>
        <taxon>Pseudomonadota</taxon>
        <taxon>Gammaproteobacteria</taxon>
        <taxon>Enterobacterales</taxon>
        <taxon>Morganellaceae</taxon>
        <taxon>Xenorhabdus</taxon>
    </lineage>
</organism>
<evidence type="ECO:0000313" key="5">
    <source>
        <dbReference type="Proteomes" id="UP000283568"/>
    </source>
</evidence>
<sequence>MGVVIARLEAFVVNVIHADMWIAECDELGLVTEAKTYDELTEKVWEIAPELYEINGLGDHSEVIRIKFVQEQSSDSRVAL</sequence>
<comment type="caution">
    <text evidence="2">The sequence shown here is derived from an EMBL/GenBank/DDBJ whole genome shotgun (WGS) entry which is preliminary data.</text>
</comment>
<accession>A0A2D0IKE0</accession>
<dbReference type="EMBL" id="NIBT01000033">
    <property type="protein sequence ID" value="PHM22242.1"/>
    <property type="molecule type" value="Genomic_DNA"/>
</dbReference>
<dbReference type="OrthoDB" id="6507194at2"/>
<reference evidence="2 4" key="1">
    <citation type="journal article" date="2017" name="Nat. Microbiol.">
        <title>Natural product diversity associated with the nematode symbionts Photorhabdus and Xenorhabdus.</title>
        <authorList>
            <person name="Tobias N.J."/>
            <person name="Wolff H."/>
            <person name="Djahanschiri B."/>
            <person name="Grundmann F."/>
            <person name="Kronenwerth M."/>
            <person name="Shi Y.M."/>
            <person name="Simonyi S."/>
            <person name="Grun P."/>
            <person name="Shapiro-Ilan D."/>
            <person name="Pidot S.J."/>
            <person name="Stinear T.P."/>
            <person name="Ebersberger I."/>
            <person name="Bode H.B."/>
        </authorList>
    </citation>
    <scope>NUCLEOTIDE SEQUENCE [LARGE SCALE GENOMIC DNA]</scope>
    <source>
        <strain evidence="2 4">DSM 16337</strain>
    </source>
</reference>
<name>A0A2D0IKE0_9GAMM</name>
<dbReference type="Proteomes" id="UP000283568">
    <property type="component" value="Unassembled WGS sequence"/>
</dbReference>
<dbReference type="SUPFAM" id="SSF143100">
    <property type="entry name" value="TTHA1013/TTHA0281-like"/>
    <property type="match status" value="1"/>
</dbReference>